<dbReference type="AlphaFoldDB" id="A0A073KBN8"/>
<dbReference type="STRING" id="574375.AZF08_20255"/>
<evidence type="ECO:0000313" key="3">
    <source>
        <dbReference type="Proteomes" id="UP000027778"/>
    </source>
</evidence>
<keyword evidence="3" id="KW-1185">Reference proteome</keyword>
<dbReference type="InterPro" id="IPR024633">
    <property type="entry name" value="DnaA_N_dom"/>
</dbReference>
<feature type="domain" description="DnaA N-terminal" evidence="1">
    <location>
        <begin position="259"/>
        <end position="312"/>
    </location>
</feature>
<gene>
    <name evidence="2" type="ORF">BAGA_06025</name>
</gene>
<dbReference type="eggNOG" id="ENOG5033H38">
    <property type="taxonomic scope" value="Bacteria"/>
</dbReference>
<accession>A0A073KBN8</accession>
<dbReference type="Pfam" id="PF13730">
    <property type="entry name" value="HTH_36"/>
    <property type="match status" value="1"/>
</dbReference>
<dbReference type="RefSeq" id="WP_033675071.1">
    <property type="nucleotide sequence ID" value="NZ_JOTM01000011.1"/>
</dbReference>
<dbReference type="InterPro" id="IPR036388">
    <property type="entry name" value="WH-like_DNA-bd_sf"/>
</dbReference>
<proteinExistence type="predicted"/>
<comment type="caution">
    <text evidence="2">The sequence shown here is derived from an EMBL/GenBank/DDBJ whole genome shotgun (WGS) entry which is preliminary data.</text>
</comment>
<dbReference type="EMBL" id="JOTM01000011">
    <property type="protein sequence ID" value="KEK23965.1"/>
    <property type="molecule type" value="Genomic_DNA"/>
</dbReference>
<dbReference type="Proteomes" id="UP000027778">
    <property type="component" value="Unassembled WGS sequence"/>
</dbReference>
<evidence type="ECO:0000313" key="2">
    <source>
        <dbReference type="EMBL" id="KEK23965.1"/>
    </source>
</evidence>
<dbReference type="OrthoDB" id="2966216at2"/>
<dbReference type="Pfam" id="PF11638">
    <property type="entry name" value="DnaA_N"/>
    <property type="match status" value="1"/>
</dbReference>
<organism evidence="2 3">
    <name type="scientific">Bacillus gaemokensis</name>
    <dbReference type="NCBI Taxonomy" id="574375"/>
    <lineage>
        <taxon>Bacteria</taxon>
        <taxon>Bacillati</taxon>
        <taxon>Bacillota</taxon>
        <taxon>Bacilli</taxon>
        <taxon>Bacillales</taxon>
        <taxon>Bacillaceae</taxon>
        <taxon>Bacillus</taxon>
        <taxon>Bacillus cereus group</taxon>
    </lineage>
</organism>
<name>A0A073KBN8_9BACI</name>
<sequence length="347" mass="41109">MDKKDYYKDYNHEKYAHFRLVKVGGFDAQDVESEKGKRKRFNPRTEKRIIPFEEIKSLKLDEYGTLCPQLDTEDYIVIGNYLLDFWGAVLGSDAVLLYQHLKRYAFGKKDFCFPDLEMIGLKMGKSPNTVKKYLSILEDNHFIAKFNRYDVTDNNREVSPFFKIRRYVPLLTQDMVNELPPKLQELHEKFMDEYSGLSLTNELTEQTAVVNEMTIGKEIIANKHQRKKIQAILNEEDNYQYIIKNLDDDSRYSTEFFHDELIKHISKPSYETWIEKLLFIPRNGKWIIACPNTFILEWVQGNYQDVFREHLSTVELSKVVSSKFEKDSEMEFVLMEEVIEKMFTSRA</sequence>
<protein>
    <recommendedName>
        <fullName evidence="1">DnaA N-terminal domain-containing protein</fullName>
    </recommendedName>
</protein>
<evidence type="ECO:0000259" key="1">
    <source>
        <dbReference type="Pfam" id="PF11638"/>
    </source>
</evidence>
<dbReference type="InterPro" id="IPR038454">
    <property type="entry name" value="DnaA_N_sf"/>
</dbReference>
<dbReference type="Gene3D" id="1.10.10.10">
    <property type="entry name" value="Winged helix-like DNA-binding domain superfamily/Winged helix DNA-binding domain"/>
    <property type="match status" value="1"/>
</dbReference>
<reference evidence="2 3" key="1">
    <citation type="submission" date="2014-06" db="EMBL/GenBank/DDBJ databases">
        <title>Draft genome sequence of Bacillus gaemokensis JCM 15801 (MCCC 1A00707).</title>
        <authorList>
            <person name="Lai Q."/>
            <person name="Liu Y."/>
            <person name="Shao Z."/>
        </authorList>
    </citation>
    <scope>NUCLEOTIDE SEQUENCE [LARGE SCALE GENOMIC DNA]</scope>
    <source>
        <strain evidence="2 3">JCM 15801</strain>
    </source>
</reference>
<dbReference type="Gene3D" id="3.30.300.180">
    <property type="match status" value="1"/>
</dbReference>